<feature type="compositionally biased region" description="Acidic residues" evidence="5">
    <location>
        <begin position="687"/>
        <end position="696"/>
    </location>
</feature>
<feature type="compositionally biased region" description="Basic residues" evidence="5">
    <location>
        <begin position="602"/>
        <end position="615"/>
    </location>
</feature>
<feature type="compositionally biased region" description="Basic and acidic residues" evidence="5">
    <location>
        <begin position="592"/>
        <end position="601"/>
    </location>
</feature>
<keyword evidence="3 6" id="KW-1133">Transmembrane helix</keyword>
<feature type="compositionally biased region" description="Polar residues" evidence="5">
    <location>
        <begin position="656"/>
        <end position="669"/>
    </location>
</feature>
<evidence type="ECO:0000256" key="5">
    <source>
        <dbReference type="SAM" id="MobiDB-lite"/>
    </source>
</evidence>
<comment type="caution">
    <text evidence="7">The sequence shown here is derived from an EMBL/GenBank/DDBJ whole genome shotgun (WGS) entry which is preliminary data.</text>
</comment>
<gene>
    <name evidence="7" type="ORF">IFR04_003610</name>
</gene>
<evidence type="ECO:0000313" key="8">
    <source>
        <dbReference type="Proteomes" id="UP000664132"/>
    </source>
</evidence>
<dbReference type="InterPro" id="IPR008521">
    <property type="entry name" value="Mg_trans_NIPA"/>
</dbReference>
<evidence type="ECO:0000256" key="1">
    <source>
        <dbReference type="ARBA" id="ARBA00004141"/>
    </source>
</evidence>
<feature type="transmembrane region" description="Helical" evidence="6">
    <location>
        <begin position="363"/>
        <end position="381"/>
    </location>
</feature>
<dbReference type="PANTHER" id="PTHR12570:SF65">
    <property type="entry name" value="MAGNESIUM TRANSPORTER NIPA9-RELATED"/>
    <property type="match status" value="1"/>
</dbReference>
<feature type="compositionally biased region" description="Polar residues" evidence="5">
    <location>
        <begin position="513"/>
        <end position="545"/>
    </location>
</feature>
<reference evidence="7" key="1">
    <citation type="submission" date="2021-02" db="EMBL/GenBank/DDBJ databases">
        <title>Genome sequence Cadophora malorum strain M34.</title>
        <authorList>
            <person name="Stefanovic E."/>
            <person name="Vu D."/>
            <person name="Scully C."/>
            <person name="Dijksterhuis J."/>
            <person name="Roader J."/>
            <person name="Houbraken J."/>
        </authorList>
    </citation>
    <scope>NUCLEOTIDE SEQUENCE</scope>
    <source>
        <strain evidence="7">M34</strain>
    </source>
</reference>
<feature type="transmembrane region" description="Helical" evidence="6">
    <location>
        <begin position="145"/>
        <end position="165"/>
    </location>
</feature>
<evidence type="ECO:0000313" key="7">
    <source>
        <dbReference type="EMBL" id="KAG4423244.1"/>
    </source>
</evidence>
<dbReference type="EMBL" id="JAFJYH010000037">
    <property type="protein sequence ID" value="KAG4423244.1"/>
    <property type="molecule type" value="Genomic_DNA"/>
</dbReference>
<evidence type="ECO:0000256" key="2">
    <source>
        <dbReference type="ARBA" id="ARBA00022692"/>
    </source>
</evidence>
<dbReference type="OrthoDB" id="165382at2759"/>
<feature type="region of interest" description="Disordered" evidence="5">
    <location>
        <begin position="409"/>
        <end position="696"/>
    </location>
</feature>
<feature type="transmembrane region" description="Helical" evidence="6">
    <location>
        <begin position="171"/>
        <end position="191"/>
    </location>
</feature>
<accession>A0A8H7WEB6</accession>
<dbReference type="GO" id="GO:0015095">
    <property type="term" value="F:magnesium ion transmembrane transporter activity"/>
    <property type="evidence" value="ECO:0007669"/>
    <property type="project" value="InterPro"/>
</dbReference>
<keyword evidence="4 6" id="KW-0472">Membrane</keyword>
<feature type="transmembrane region" description="Helical" evidence="6">
    <location>
        <begin position="229"/>
        <end position="252"/>
    </location>
</feature>
<organism evidence="7 8">
    <name type="scientific">Cadophora malorum</name>
    <dbReference type="NCBI Taxonomy" id="108018"/>
    <lineage>
        <taxon>Eukaryota</taxon>
        <taxon>Fungi</taxon>
        <taxon>Dikarya</taxon>
        <taxon>Ascomycota</taxon>
        <taxon>Pezizomycotina</taxon>
        <taxon>Leotiomycetes</taxon>
        <taxon>Helotiales</taxon>
        <taxon>Ploettnerulaceae</taxon>
        <taxon>Cadophora</taxon>
    </lineage>
</organism>
<proteinExistence type="predicted"/>
<evidence type="ECO:0000256" key="3">
    <source>
        <dbReference type="ARBA" id="ARBA00022989"/>
    </source>
</evidence>
<protein>
    <recommendedName>
        <fullName evidence="9">DUF803-domain-containing protein</fullName>
    </recommendedName>
</protein>
<feature type="compositionally biased region" description="Polar residues" evidence="5">
    <location>
        <begin position="616"/>
        <end position="626"/>
    </location>
</feature>
<dbReference type="Proteomes" id="UP000664132">
    <property type="component" value="Unassembled WGS sequence"/>
</dbReference>
<keyword evidence="2 6" id="KW-0812">Transmembrane</keyword>
<dbReference type="Pfam" id="PF05653">
    <property type="entry name" value="Mg_trans_NIPA"/>
    <property type="match status" value="1"/>
</dbReference>
<evidence type="ECO:0008006" key="9">
    <source>
        <dbReference type="Google" id="ProtNLM"/>
    </source>
</evidence>
<feature type="transmembrane region" description="Helical" evidence="6">
    <location>
        <begin position="332"/>
        <end position="351"/>
    </location>
</feature>
<dbReference type="SUPFAM" id="SSF103481">
    <property type="entry name" value="Multidrug resistance efflux transporter EmrE"/>
    <property type="match status" value="1"/>
</dbReference>
<keyword evidence="8" id="KW-1185">Reference proteome</keyword>
<name>A0A8H7WEB6_9HELO</name>
<dbReference type="GO" id="GO:0016020">
    <property type="term" value="C:membrane"/>
    <property type="evidence" value="ECO:0007669"/>
    <property type="project" value="UniProtKB-SubCell"/>
</dbReference>
<evidence type="ECO:0000256" key="6">
    <source>
        <dbReference type="SAM" id="Phobius"/>
    </source>
</evidence>
<feature type="transmembrane region" description="Helical" evidence="6">
    <location>
        <begin position="46"/>
        <end position="66"/>
    </location>
</feature>
<feature type="compositionally biased region" description="Pro residues" evidence="5">
    <location>
        <begin position="550"/>
        <end position="561"/>
    </location>
</feature>
<feature type="transmembrane region" description="Helical" evidence="6">
    <location>
        <begin position="200"/>
        <end position="217"/>
    </location>
</feature>
<comment type="subcellular location">
    <subcellularLocation>
        <location evidence="1">Membrane</location>
        <topology evidence="1">Multi-pass membrane protein</topology>
    </subcellularLocation>
</comment>
<dbReference type="InterPro" id="IPR037185">
    <property type="entry name" value="EmrE-like"/>
</dbReference>
<dbReference type="PANTHER" id="PTHR12570">
    <property type="match status" value="1"/>
</dbReference>
<feature type="transmembrane region" description="Helical" evidence="6">
    <location>
        <begin position="300"/>
        <end position="320"/>
    </location>
</feature>
<sequence length="696" mass="75298">MFLSTPTFDNVPTAGLPAVKLSQVTSLPSPYDAISLLGGDSQLQRWSSLIGIITAIIGNILISFALNIQRYAHIRLHEERMARKEKLKKIAKSSGGYGTTNTNGHVIEVDGDNNGEEENLLSSSFNSDSSDCSHENHSNYLQSPYWWGGILLMTVGEAGNFLAYGFAPASIVSPLGVVALISNCVIAPIMLKERFRYRDFWGVVVAVGGAVTVVLSAKTEEKKLGPHEIWGAITTTAFEIYLGVTIGLIAVLVWASPRYGSKTILVDLGLVGLFGGYTALSTKGVASMLSSTLWRALTTPVTYALLAVLIATAVMQVKYVNKALQRFDSTQVIPVQFVMFTLSVIIGSAILYRDFEKATAENISKFIGGCLLTFFGVFLITSGRSKNDEDEEEDSDEEGEERIVLADQEHTEDDVVAQEESRRKESIMKASVFQNGDGASDDQGLSSRRESHVSFVEAPGRPQTPRMYSSSSYKPSVRLTPSAPREETPLLTNPWKPSADNLLQPSPHPGLQATLSSPVLPSEAQVSADPSNTLTRTTSQGNPHTHPNEQQPPAPPPPDRPMTPARHSISRMLPGPLLSPLSGGLSVVVADSLRRGMDPRSRSFKRPRLGLRRTKSGSQRLSNPNLTDDEEQLGTSPLKYSAQADDLGASPGSGGSSRMTRARSLSNTLGELFRGKRQKVDRPNTSSDEEAGPSDP</sequence>
<dbReference type="AlphaFoldDB" id="A0A8H7WEB6"/>
<feature type="compositionally biased region" description="Low complexity" evidence="5">
    <location>
        <begin position="573"/>
        <end position="589"/>
    </location>
</feature>
<feature type="region of interest" description="Disordered" evidence="5">
    <location>
        <begin position="92"/>
        <end position="111"/>
    </location>
</feature>
<evidence type="ECO:0000256" key="4">
    <source>
        <dbReference type="ARBA" id="ARBA00023136"/>
    </source>
</evidence>